<dbReference type="RefSeq" id="WP_076380308.1">
    <property type="nucleotide sequence ID" value="NZ_AP017422.1"/>
</dbReference>
<dbReference type="EMBL" id="FTOR01000006">
    <property type="protein sequence ID" value="SIT24236.1"/>
    <property type="molecule type" value="Genomic_DNA"/>
</dbReference>
<comment type="similarity">
    <text evidence="1">Belongs to the sigma-70 factor family. ECF subfamily.</text>
</comment>
<evidence type="ECO:0000256" key="1">
    <source>
        <dbReference type="ARBA" id="ARBA00010641"/>
    </source>
</evidence>
<evidence type="ECO:0000259" key="5">
    <source>
        <dbReference type="Pfam" id="PF04542"/>
    </source>
</evidence>
<dbReference type="PANTHER" id="PTHR43133">
    <property type="entry name" value="RNA POLYMERASE ECF-TYPE SIGMA FACTO"/>
    <property type="match status" value="1"/>
</dbReference>
<evidence type="ECO:0000313" key="6">
    <source>
        <dbReference type="EMBL" id="SIT24236.1"/>
    </source>
</evidence>
<feature type="domain" description="RNA polymerase sigma-70 region 2" evidence="5">
    <location>
        <begin position="17"/>
        <end position="79"/>
    </location>
</feature>
<dbReference type="InterPro" id="IPR014284">
    <property type="entry name" value="RNA_pol_sigma-70_dom"/>
</dbReference>
<dbReference type="GO" id="GO:0016987">
    <property type="term" value="F:sigma factor activity"/>
    <property type="evidence" value="ECO:0007669"/>
    <property type="project" value="UniProtKB-KW"/>
</dbReference>
<keyword evidence="2" id="KW-0805">Transcription regulation</keyword>
<evidence type="ECO:0000256" key="2">
    <source>
        <dbReference type="ARBA" id="ARBA00023015"/>
    </source>
</evidence>
<keyword evidence="4" id="KW-0804">Transcription</keyword>
<name>A0A173MES8_9BACT</name>
<evidence type="ECO:0000256" key="3">
    <source>
        <dbReference type="ARBA" id="ARBA00023082"/>
    </source>
</evidence>
<organism evidence="6 7">
    <name type="scientific">Filimonas lacunae</name>
    <dbReference type="NCBI Taxonomy" id="477680"/>
    <lineage>
        <taxon>Bacteria</taxon>
        <taxon>Pseudomonadati</taxon>
        <taxon>Bacteroidota</taxon>
        <taxon>Chitinophagia</taxon>
        <taxon>Chitinophagales</taxon>
        <taxon>Chitinophagaceae</taxon>
        <taxon>Filimonas</taxon>
    </lineage>
</organism>
<sequence length="178" mass="20397">MHSTPHISITLTDFLLLFEATKDRLYGLFVKQTRDRHIAEDLLQDCYLRAWEKRDTLTTDNAEKYITGIAYHILADWHRVQVKKKLVYMEELPTETPDMVTPGELFSLKETKHIIAQTLAGLSSGKKVSFRLIKEEEKSYKEVSALLNTPVSTLEKQVAGSLTALRKALKTYLLSWLG</sequence>
<dbReference type="Proteomes" id="UP000186917">
    <property type="component" value="Unassembled WGS sequence"/>
</dbReference>
<dbReference type="KEGG" id="fln:FLA_2035"/>
<dbReference type="PANTHER" id="PTHR43133:SF46">
    <property type="entry name" value="RNA POLYMERASE SIGMA-70 FACTOR ECF SUBFAMILY"/>
    <property type="match status" value="1"/>
</dbReference>
<dbReference type="InterPro" id="IPR036388">
    <property type="entry name" value="WH-like_DNA-bd_sf"/>
</dbReference>
<dbReference type="STRING" id="477680.SAMN05421788_10692"/>
<evidence type="ECO:0000256" key="4">
    <source>
        <dbReference type="ARBA" id="ARBA00023163"/>
    </source>
</evidence>
<dbReference type="NCBIfam" id="TIGR02937">
    <property type="entry name" value="sigma70-ECF"/>
    <property type="match status" value="1"/>
</dbReference>
<keyword evidence="3" id="KW-0731">Sigma factor</keyword>
<dbReference type="InterPro" id="IPR013325">
    <property type="entry name" value="RNA_pol_sigma_r2"/>
</dbReference>
<accession>A0A173MES8</accession>
<proteinExistence type="inferred from homology"/>
<dbReference type="Pfam" id="PF04542">
    <property type="entry name" value="Sigma70_r2"/>
    <property type="match status" value="1"/>
</dbReference>
<dbReference type="InterPro" id="IPR039425">
    <property type="entry name" value="RNA_pol_sigma-70-like"/>
</dbReference>
<reference evidence="7" key="1">
    <citation type="submission" date="2017-01" db="EMBL/GenBank/DDBJ databases">
        <authorList>
            <person name="Varghese N."/>
            <person name="Submissions S."/>
        </authorList>
    </citation>
    <scope>NUCLEOTIDE SEQUENCE [LARGE SCALE GENOMIC DNA]</scope>
    <source>
        <strain evidence="7">DSM 21054</strain>
    </source>
</reference>
<protein>
    <submittedName>
        <fullName evidence="6">RNA polymerase sigma factor, sigma-70 family</fullName>
    </submittedName>
</protein>
<dbReference type="OrthoDB" id="655853at2"/>
<dbReference type="SUPFAM" id="SSF88659">
    <property type="entry name" value="Sigma3 and sigma4 domains of RNA polymerase sigma factors"/>
    <property type="match status" value="1"/>
</dbReference>
<dbReference type="InterPro" id="IPR013324">
    <property type="entry name" value="RNA_pol_sigma_r3/r4-like"/>
</dbReference>
<dbReference type="Gene3D" id="1.10.10.10">
    <property type="entry name" value="Winged helix-like DNA-binding domain superfamily/Winged helix DNA-binding domain"/>
    <property type="match status" value="1"/>
</dbReference>
<dbReference type="AlphaFoldDB" id="A0A173MES8"/>
<gene>
    <name evidence="6" type="ORF">SAMN05421788_10692</name>
</gene>
<dbReference type="Gene3D" id="1.10.1740.10">
    <property type="match status" value="1"/>
</dbReference>
<dbReference type="InterPro" id="IPR007627">
    <property type="entry name" value="RNA_pol_sigma70_r2"/>
</dbReference>
<dbReference type="SUPFAM" id="SSF88946">
    <property type="entry name" value="Sigma2 domain of RNA polymerase sigma factors"/>
    <property type="match status" value="1"/>
</dbReference>
<evidence type="ECO:0000313" key="7">
    <source>
        <dbReference type="Proteomes" id="UP000186917"/>
    </source>
</evidence>
<keyword evidence="7" id="KW-1185">Reference proteome</keyword>
<dbReference type="GO" id="GO:0006352">
    <property type="term" value="P:DNA-templated transcription initiation"/>
    <property type="evidence" value="ECO:0007669"/>
    <property type="project" value="InterPro"/>
</dbReference>